<evidence type="ECO:0000313" key="7">
    <source>
        <dbReference type="Proteomes" id="UP000053660"/>
    </source>
</evidence>
<sequence>MNRYLVTALLFLCIVSLANSNCYENWSRCTPETSFWTGILWKSCPEYCRRCKGRATGACERVYNKECSGGYQCICHGGNCGKSKNPLVIATCALGL</sequence>
<evidence type="ECO:0008006" key="8">
    <source>
        <dbReference type="Google" id="ProtNLM"/>
    </source>
</evidence>
<evidence type="ECO:0000313" key="6">
    <source>
        <dbReference type="EMBL" id="KHJ82892.1"/>
    </source>
</evidence>
<keyword evidence="3" id="KW-0964">Secreted</keyword>
<evidence type="ECO:0000256" key="3">
    <source>
        <dbReference type="ARBA" id="ARBA00022525"/>
    </source>
</evidence>
<evidence type="ECO:0000256" key="2">
    <source>
        <dbReference type="ARBA" id="ARBA00010366"/>
    </source>
</evidence>
<dbReference type="OrthoDB" id="9988549at2759"/>
<comment type="similarity">
    <text evidence="2">Belongs to the macin family.</text>
</comment>
<dbReference type="EMBL" id="KN576492">
    <property type="protein sequence ID" value="KHJ82892.1"/>
    <property type="molecule type" value="Genomic_DNA"/>
</dbReference>
<keyword evidence="7" id="KW-1185">Reference proteome</keyword>
<dbReference type="GO" id="GO:0006952">
    <property type="term" value="P:defense response"/>
    <property type="evidence" value="ECO:0007669"/>
    <property type="project" value="InterPro"/>
</dbReference>
<comment type="subcellular location">
    <subcellularLocation>
        <location evidence="1">Secreted</location>
    </subcellularLocation>
</comment>
<reference evidence="6 7" key="1">
    <citation type="submission" date="2014-03" db="EMBL/GenBank/DDBJ databases">
        <title>Draft genome of the hookworm Oesophagostomum dentatum.</title>
        <authorList>
            <person name="Mitreva M."/>
        </authorList>
    </citation>
    <scope>NUCLEOTIDE SEQUENCE [LARGE SCALE GENOMIC DNA]</scope>
    <source>
        <strain evidence="6 7">OD-Hann</strain>
    </source>
</reference>
<feature type="signal peptide" evidence="5">
    <location>
        <begin position="1"/>
        <end position="20"/>
    </location>
</feature>
<dbReference type="GO" id="GO:0005576">
    <property type="term" value="C:extracellular region"/>
    <property type="evidence" value="ECO:0007669"/>
    <property type="project" value="UniProtKB-SubCell"/>
</dbReference>
<dbReference type="Pfam" id="PF14865">
    <property type="entry name" value="Macin"/>
    <property type="match status" value="1"/>
</dbReference>
<name>A0A0B1SH62_OESDE</name>
<evidence type="ECO:0000256" key="1">
    <source>
        <dbReference type="ARBA" id="ARBA00004613"/>
    </source>
</evidence>
<dbReference type="Gene3D" id="3.30.30.100">
    <property type="match status" value="1"/>
</dbReference>
<accession>A0A0B1SH62</accession>
<protein>
    <recommendedName>
        <fullName evidence="8">ShTK domain protein</fullName>
    </recommendedName>
</protein>
<evidence type="ECO:0000256" key="5">
    <source>
        <dbReference type="SAM" id="SignalP"/>
    </source>
</evidence>
<gene>
    <name evidence="6" type="ORF">OESDEN_17413</name>
</gene>
<proteinExistence type="inferred from homology"/>
<organism evidence="6 7">
    <name type="scientific">Oesophagostomum dentatum</name>
    <name type="common">Nodular worm</name>
    <dbReference type="NCBI Taxonomy" id="61180"/>
    <lineage>
        <taxon>Eukaryota</taxon>
        <taxon>Metazoa</taxon>
        <taxon>Ecdysozoa</taxon>
        <taxon>Nematoda</taxon>
        <taxon>Chromadorea</taxon>
        <taxon>Rhabditida</taxon>
        <taxon>Rhabditina</taxon>
        <taxon>Rhabditomorpha</taxon>
        <taxon>Strongyloidea</taxon>
        <taxon>Strongylidae</taxon>
        <taxon>Oesophagostomum</taxon>
    </lineage>
</organism>
<dbReference type="AlphaFoldDB" id="A0A0B1SH62"/>
<keyword evidence="5" id="KW-0732">Signal</keyword>
<dbReference type="InterPro" id="IPR029230">
    <property type="entry name" value="Macin"/>
</dbReference>
<keyword evidence="4" id="KW-1015">Disulfide bond</keyword>
<dbReference type="Proteomes" id="UP000053660">
    <property type="component" value="Unassembled WGS sequence"/>
</dbReference>
<dbReference type="InterPro" id="IPR038456">
    <property type="entry name" value="Macin_sf"/>
</dbReference>
<feature type="chain" id="PRO_5002081556" description="ShTK domain protein" evidence="5">
    <location>
        <begin position="21"/>
        <end position="96"/>
    </location>
</feature>
<evidence type="ECO:0000256" key="4">
    <source>
        <dbReference type="ARBA" id="ARBA00023157"/>
    </source>
</evidence>